<proteinExistence type="predicted"/>
<dbReference type="Proteomes" id="UP001303473">
    <property type="component" value="Unassembled WGS sequence"/>
</dbReference>
<dbReference type="AlphaFoldDB" id="A0AAN6NDR0"/>
<evidence type="ECO:0008006" key="3">
    <source>
        <dbReference type="Google" id="ProtNLM"/>
    </source>
</evidence>
<name>A0AAN6NDR0_9PEZI</name>
<evidence type="ECO:0000313" key="1">
    <source>
        <dbReference type="EMBL" id="KAK3943897.1"/>
    </source>
</evidence>
<gene>
    <name evidence="1" type="ORF">QBC46DRAFT_416695</name>
</gene>
<keyword evidence="2" id="KW-1185">Reference proteome</keyword>
<accession>A0AAN6NDR0</accession>
<reference evidence="2" key="1">
    <citation type="journal article" date="2023" name="Mol. Phylogenet. Evol.">
        <title>Genome-scale phylogeny and comparative genomics of the fungal order Sordariales.</title>
        <authorList>
            <person name="Hensen N."/>
            <person name="Bonometti L."/>
            <person name="Westerberg I."/>
            <person name="Brannstrom I.O."/>
            <person name="Guillou S."/>
            <person name="Cros-Aarteil S."/>
            <person name="Calhoun S."/>
            <person name="Haridas S."/>
            <person name="Kuo A."/>
            <person name="Mondo S."/>
            <person name="Pangilinan J."/>
            <person name="Riley R."/>
            <person name="LaButti K."/>
            <person name="Andreopoulos B."/>
            <person name="Lipzen A."/>
            <person name="Chen C."/>
            <person name="Yan M."/>
            <person name="Daum C."/>
            <person name="Ng V."/>
            <person name="Clum A."/>
            <person name="Steindorff A."/>
            <person name="Ohm R.A."/>
            <person name="Martin F."/>
            <person name="Silar P."/>
            <person name="Natvig D.O."/>
            <person name="Lalanne C."/>
            <person name="Gautier V."/>
            <person name="Ament-Velasquez S.L."/>
            <person name="Kruys A."/>
            <person name="Hutchinson M.I."/>
            <person name="Powell A.J."/>
            <person name="Barry K."/>
            <person name="Miller A.N."/>
            <person name="Grigoriev I.V."/>
            <person name="Debuchy R."/>
            <person name="Gladieux P."/>
            <person name="Hiltunen Thoren M."/>
            <person name="Johannesson H."/>
        </authorList>
    </citation>
    <scope>NUCLEOTIDE SEQUENCE [LARGE SCALE GENOMIC DNA]</scope>
    <source>
        <strain evidence="2">CBS 340.73</strain>
    </source>
</reference>
<organism evidence="1 2">
    <name type="scientific">Diplogelasinospora grovesii</name>
    <dbReference type="NCBI Taxonomy" id="303347"/>
    <lineage>
        <taxon>Eukaryota</taxon>
        <taxon>Fungi</taxon>
        <taxon>Dikarya</taxon>
        <taxon>Ascomycota</taxon>
        <taxon>Pezizomycotina</taxon>
        <taxon>Sordariomycetes</taxon>
        <taxon>Sordariomycetidae</taxon>
        <taxon>Sordariales</taxon>
        <taxon>Diplogelasinosporaceae</taxon>
        <taxon>Diplogelasinospora</taxon>
    </lineage>
</organism>
<dbReference type="Gene3D" id="3.30.70.100">
    <property type="match status" value="1"/>
</dbReference>
<comment type="caution">
    <text evidence="1">The sequence shown here is derived from an EMBL/GenBank/DDBJ whole genome shotgun (WGS) entry which is preliminary data.</text>
</comment>
<dbReference type="SUPFAM" id="SSF54909">
    <property type="entry name" value="Dimeric alpha+beta barrel"/>
    <property type="match status" value="1"/>
</dbReference>
<dbReference type="InterPro" id="IPR011008">
    <property type="entry name" value="Dimeric_a/b-barrel"/>
</dbReference>
<dbReference type="EMBL" id="MU853762">
    <property type="protein sequence ID" value="KAK3943897.1"/>
    <property type="molecule type" value="Genomic_DNA"/>
</dbReference>
<protein>
    <recommendedName>
        <fullName evidence="3">ABM domain-containing protein</fullName>
    </recommendedName>
</protein>
<evidence type="ECO:0000313" key="2">
    <source>
        <dbReference type="Proteomes" id="UP001303473"/>
    </source>
</evidence>
<sequence length="198" mass="21806">MSGITERVIIPVAGGVEDWKEQLKFFLQSLKEQPGYLRTRWGPWSEDMQKLDLLIGWENAEACETWKESHGFAQAMSQFQPVMSGQATTYFVKFVPYAPKEVIGSPIVEVLTYANCTVPEDQMRATAEKAKALAGCNGVASGYSTGTSVNGGKVFVAVIGWNGMEASKNAVKMAYQESGQLEVHHVNFNFPIKGFRGL</sequence>